<keyword evidence="2" id="KW-0175">Coiled coil</keyword>
<dbReference type="GeneID" id="99986128"/>
<comment type="similarity">
    <text evidence="2">Belongs to the BshC family.</text>
</comment>
<gene>
    <name evidence="2" type="primary">bshC</name>
    <name evidence="5" type="ORF">SAMN05216290_1402</name>
</gene>
<dbReference type="EC" id="6.-.-.-" evidence="2"/>
<dbReference type="OrthoDB" id="9765151at2"/>
<dbReference type="EMBL" id="FOIR01000001">
    <property type="protein sequence ID" value="SEW04063.1"/>
    <property type="molecule type" value="Genomic_DNA"/>
</dbReference>
<dbReference type="InterPro" id="IPR055398">
    <property type="entry name" value="Rossmann-like_BshC"/>
</dbReference>
<feature type="domain" description="Bacillithiol biosynthesis BshC C-terminal coiled-coil" evidence="4">
    <location>
        <begin position="373"/>
        <end position="524"/>
    </location>
</feature>
<dbReference type="Pfam" id="PF10079">
    <property type="entry name" value="Rossmann-like_BshC"/>
    <property type="match status" value="1"/>
</dbReference>
<sequence length="528" mass="61615">MSTLEKPACLLSKIPFEQTNSFSRFFLDYIQGAESLKGFHNGLPTTENLLAQIENRDFPDAHRSVLHQVLIEQYSKTEKSERLEANLEALKSGNTYTITTGHQLNIFTGPLYFIYKIVTVIRACEELKTLRPDCDFVPVYWMASEDHDFEEISYFRYGGKKFEWQTNQTGAVGRFETKSIKHIFDDFLGLPEFFRTAYLKHKTLAEAVRYYVNHLFGDYGLVVVDADDSRLKKLFQPVIESDIFEHTPQQKAITVTEKLEQLGYGTQVHPREINFFYLKDDVRSRIVEEGDKFAVLDTDILFTKEEMKVEIAHHPERFSPNVVLRPLYQEFSLPNLAYVGGPSELVYWLQLKGIFDNFETAFPLLMPRNFAGIITAPIQRKIEQLGLSFEELFKNDQDLVNEKVVEQSTYSLDLDEEKRRIQQIFKDAHQQAEKIDTTLERLIWAEHRKAEKSLEKIEKKLLKAERRNQEVLVNRIYAVKEALFPGGAPQERKDNFLNFYLNDPNFIARCMEAFDPFDYRFHLISANE</sequence>
<keyword evidence="6" id="KW-1185">Reference proteome</keyword>
<dbReference type="InterPro" id="IPR055399">
    <property type="entry name" value="CC_BshC"/>
</dbReference>
<dbReference type="Proteomes" id="UP000199437">
    <property type="component" value="Unassembled WGS sequence"/>
</dbReference>
<evidence type="ECO:0000259" key="4">
    <source>
        <dbReference type="Pfam" id="PF24850"/>
    </source>
</evidence>
<evidence type="ECO:0000256" key="2">
    <source>
        <dbReference type="HAMAP-Rule" id="MF_01867"/>
    </source>
</evidence>
<dbReference type="Pfam" id="PF24850">
    <property type="entry name" value="CC_BshC"/>
    <property type="match status" value="1"/>
</dbReference>
<keyword evidence="1 2" id="KW-0436">Ligase</keyword>
<dbReference type="NCBIfam" id="TIGR03998">
    <property type="entry name" value="thiol_BshC"/>
    <property type="match status" value="1"/>
</dbReference>
<dbReference type="HAMAP" id="MF_01867">
    <property type="entry name" value="BshC"/>
    <property type="match status" value="1"/>
</dbReference>
<dbReference type="AlphaFoldDB" id="A0A1I0NR66"/>
<dbReference type="STRING" id="1267423.SAMN05216290_1402"/>
<evidence type="ECO:0000313" key="6">
    <source>
        <dbReference type="Proteomes" id="UP000199437"/>
    </source>
</evidence>
<evidence type="ECO:0000313" key="5">
    <source>
        <dbReference type="EMBL" id="SEW04063.1"/>
    </source>
</evidence>
<dbReference type="RefSeq" id="WP_090257787.1">
    <property type="nucleotide sequence ID" value="NZ_FOIR01000001.1"/>
</dbReference>
<accession>A0A1I0NR66</accession>
<dbReference type="PIRSF" id="PIRSF012535">
    <property type="entry name" value="UCP012535"/>
    <property type="match status" value="1"/>
</dbReference>
<feature type="domain" description="Bacillithiol biosynthesis BshC N-terminal Rossmann-like" evidence="3">
    <location>
        <begin position="13"/>
        <end position="369"/>
    </location>
</feature>
<name>A0A1I0NR66_9BACT</name>
<dbReference type="InterPro" id="IPR011199">
    <property type="entry name" value="Bacillithiol_biosynth_BshC"/>
</dbReference>
<evidence type="ECO:0000259" key="3">
    <source>
        <dbReference type="Pfam" id="PF10079"/>
    </source>
</evidence>
<protein>
    <recommendedName>
        <fullName evidence="2">Putative cysteine ligase BshC</fullName>
        <ecNumber evidence="2">6.-.-.-</ecNumber>
    </recommendedName>
</protein>
<feature type="coiled-coil region" evidence="2">
    <location>
        <begin position="447"/>
        <end position="474"/>
    </location>
</feature>
<proteinExistence type="inferred from homology"/>
<evidence type="ECO:0000256" key="1">
    <source>
        <dbReference type="ARBA" id="ARBA00022598"/>
    </source>
</evidence>
<organism evidence="5 6">
    <name type="scientific">Roseivirga pacifica</name>
    <dbReference type="NCBI Taxonomy" id="1267423"/>
    <lineage>
        <taxon>Bacteria</taxon>
        <taxon>Pseudomonadati</taxon>
        <taxon>Bacteroidota</taxon>
        <taxon>Cytophagia</taxon>
        <taxon>Cytophagales</taxon>
        <taxon>Roseivirgaceae</taxon>
        <taxon>Roseivirga</taxon>
    </lineage>
</organism>
<dbReference type="GO" id="GO:0016874">
    <property type="term" value="F:ligase activity"/>
    <property type="evidence" value="ECO:0007669"/>
    <property type="project" value="UniProtKB-UniRule"/>
</dbReference>
<reference evidence="6" key="1">
    <citation type="submission" date="2016-10" db="EMBL/GenBank/DDBJ databases">
        <authorList>
            <person name="Varghese N."/>
            <person name="Submissions S."/>
        </authorList>
    </citation>
    <scope>NUCLEOTIDE SEQUENCE [LARGE SCALE GENOMIC DNA]</scope>
    <source>
        <strain evidence="6">CGMCC 1.12402</strain>
    </source>
</reference>